<evidence type="ECO:0000313" key="10">
    <source>
        <dbReference type="EMBL" id="KAF7988204.1"/>
    </source>
</evidence>
<evidence type="ECO:0000259" key="9">
    <source>
        <dbReference type="PROSITE" id="PS50240"/>
    </source>
</evidence>
<dbReference type="PROSITE" id="PS00134">
    <property type="entry name" value="TRYPSIN_HIS"/>
    <property type="match status" value="2"/>
</dbReference>
<dbReference type="PANTHER" id="PTHR24276:SF91">
    <property type="entry name" value="AT26814P-RELATED"/>
    <property type="match status" value="1"/>
</dbReference>
<dbReference type="PROSITE" id="PS00135">
    <property type="entry name" value="TRYPSIN_SER"/>
    <property type="match status" value="2"/>
</dbReference>
<evidence type="ECO:0000256" key="7">
    <source>
        <dbReference type="ARBA" id="ARBA00023157"/>
    </source>
</evidence>
<dbReference type="PROSITE" id="PS50240">
    <property type="entry name" value="TRYPSIN_DOM"/>
    <property type="match status" value="2"/>
</dbReference>
<reference evidence="10 11" key="1">
    <citation type="submission" date="2020-08" db="EMBL/GenBank/DDBJ databases">
        <title>Aphidius gifuensis genome sequencing and assembly.</title>
        <authorList>
            <person name="Du Z."/>
        </authorList>
    </citation>
    <scope>NUCLEOTIDE SEQUENCE [LARGE SCALE GENOMIC DNA]</scope>
    <source>
        <strain evidence="10">YNYX2018</strain>
        <tissue evidence="10">Adults</tissue>
    </source>
</reference>
<dbReference type="InterPro" id="IPR033116">
    <property type="entry name" value="TRYPSIN_SER"/>
</dbReference>
<evidence type="ECO:0000256" key="5">
    <source>
        <dbReference type="ARBA" id="ARBA00022825"/>
    </source>
</evidence>
<keyword evidence="2 8" id="KW-0645">Protease</keyword>
<evidence type="ECO:0000256" key="3">
    <source>
        <dbReference type="ARBA" id="ARBA00022729"/>
    </source>
</evidence>
<dbReference type="GO" id="GO:0004252">
    <property type="term" value="F:serine-type endopeptidase activity"/>
    <property type="evidence" value="ECO:0007669"/>
    <property type="project" value="InterPro"/>
</dbReference>
<comment type="caution">
    <text evidence="10">The sequence shown here is derived from an EMBL/GenBank/DDBJ whole genome shotgun (WGS) entry which is preliminary data.</text>
</comment>
<proteinExistence type="inferred from homology"/>
<accession>A0A835CMB3</accession>
<dbReference type="AlphaFoldDB" id="A0A835CMB3"/>
<protein>
    <recommendedName>
        <fullName evidence="9">Peptidase S1 domain-containing protein</fullName>
    </recommendedName>
</protein>
<evidence type="ECO:0000256" key="4">
    <source>
        <dbReference type="ARBA" id="ARBA00022801"/>
    </source>
</evidence>
<dbReference type="PANTHER" id="PTHR24276">
    <property type="entry name" value="POLYSERASE-RELATED"/>
    <property type="match status" value="1"/>
</dbReference>
<dbReference type="InterPro" id="IPR001314">
    <property type="entry name" value="Peptidase_S1A"/>
</dbReference>
<name>A0A835CMB3_APHGI</name>
<keyword evidence="7" id="KW-1015">Disulfide bond</keyword>
<dbReference type="CDD" id="cd00190">
    <property type="entry name" value="Tryp_SPc"/>
    <property type="match status" value="2"/>
</dbReference>
<evidence type="ECO:0000256" key="2">
    <source>
        <dbReference type="ARBA" id="ARBA00022670"/>
    </source>
</evidence>
<dbReference type="InterPro" id="IPR009003">
    <property type="entry name" value="Peptidase_S1_PA"/>
</dbReference>
<dbReference type="OrthoDB" id="10059102at2759"/>
<keyword evidence="4 8" id="KW-0378">Hydrolase</keyword>
<dbReference type="InterPro" id="IPR043504">
    <property type="entry name" value="Peptidase_S1_PA_chymotrypsin"/>
</dbReference>
<dbReference type="SUPFAM" id="SSF50494">
    <property type="entry name" value="Trypsin-like serine proteases"/>
    <property type="match status" value="2"/>
</dbReference>
<dbReference type="FunFam" id="2.40.10.10:FF:000077">
    <property type="entry name" value="Predicted protein"/>
    <property type="match status" value="2"/>
</dbReference>
<dbReference type="InterPro" id="IPR001254">
    <property type="entry name" value="Trypsin_dom"/>
</dbReference>
<dbReference type="Proteomes" id="UP000639338">
    <property type="component" value="Unassembled WGS sequence"/>
</dbReference>
<dbReference type="InterPro" id="IPR050430">
    <property type="entry name" value="Peptidase_S1"/>
</dbReference>
<organism evidence="10 11">
    <name type="scientific">Aphidius gifuensis</name>
    <name type="common">Parasitoid wasp</name>
    <dbReference type="NCBI Taxonomy" id="684658"/>
    <lineage>
        <taxon>Eukaryota</taxon>
        <taxon>Metazoa</taxon>
        <taxon>Ecdysozoa</taxon>
        <taxon>Arthropoda</taxon>
        <taxon>Hexapoda</taxon>
        <taxon>Insecta</taxon>
        <taxon>Pterygota</taxon>
        <taxon>Neoptera</taxon>
        <taxon>Endopterygota</taxon>
        <taxon>Hymenoptera</taxon>
        <taxon>Apocrita</taxon>
        <taxon>Ichneumonoidea</taxon>
        <taxon>Braconidae</taxon>
        <taxon>Aphidiinae</taxon>
        <taxon>Aphidius</taxon>
    </lineage>
</organism>
<dbReference type="Pfam" id="PF00089">
    <property type="entry name" value="Trypsin"/>
    <property type="match status" value="2"/>
</dbReference>
<dbReference type="GO" id="GO:0006508">
    <property type="term" value="P:proteolysis"/>
    <property type="evidence" value="ECO:0007669"/>
    <property type="project" value="UniProtKB-KW"/>
</dbReference>
<keyword evidence="11" id="KW-1185">Reference proteome</keyword>
<dbReference type="Gene3D" id="2.40.10.10">
    <property type="entry name" value="Trypsin-like serine proteases"/>
    <property type="match status" value="2"/>
</dbReference>
<keyword evidence="6" id="KW-0865">Zymogen</keyword>
<dbReference type="SMART" id="SM00020">
    <property type="entry name" value="Tryp_SPc"/>
    <property type="match status" value="2"/>
</dbReference>
<evidence type="ECO:0000256" key="1">
    <source>
        <dbReference type="ARBA" id="ARBA00007664"/>
    </source>
</evidence>
<sequence length="532" mass="57062">MLIIAQSSLTTTTTTTTTIAMLQLLIVGAAIALICHGEPLRTKLNGSNGRVVGGYSTTIEKIPYQVSLQAYGSHNCGGSIISKNWIITAGHCSGGPPITYKIRAGSTYHNKNGTLHTVDKVIRHENYGSDRYGHPLNDIALMHVKEPFVLDKTRQIINLFNLGEESPANALSIISGWGNTGNTYPAQLQIVQVPIITKRDCNNDYSSSGGIPVNQICAAYDEGGKDACQGDSGGPLAIDGRLAGITSWGRGCALAGNPGVYSEVAAYRSWIRLNNDLSLDLLSESQLSYRLYASYSYIFKINNHKKCKPVDIQDAPHQVSLQNYGFGFCGGTIIGSQWVLTAAHCAVYTASQITVRAGSTTKGSGGSVHTVSKVIKHEKYKTNMYGVPINDVALLKINEPFTFDETRQAIELFSFKEEIVEGIHSVITGWGAVFEGGATTEVLNTVSVPIVSKEACDKAYSVYGGLPDGQICAAHPDGGKDACQGDSGGPLTVDGRLAGIVSWGNGCARPRYPGVYTEVAYFRDWIQEKTGF</sequence>
<keyword evidence="5 8" id="KW-0720">Serine protease</keyword>
<keyword evidence="3" id="KW-0732">Signal</keyword>
<comment type="similarity">
    <text evidence="1">Belongs to the peptidase S1 family.</text>
</comment>
<evidence type="ECO:0000256" key="8">
    <source>
        <dbReference type="RuleBase" id="RU363034"/>
    </source>
</evidence>
<dbReference type="PRINTS" id="PR00722">
    <property type="entry name" value="CHYMOTRYPSIN"/>
</dbReference>
<dbReference type="InterPro" id="IPR018114">
    <property type="entry name" value="TRYPSIN_HIS"/>
</dbReference>
<feature type="domain" description="Peptidase S1" evidence="9">
    <location>
        <begin position="301"/>
        <end position="531"/>
    </location>
</feature>
<dbReference type="EMBL" id="JACMRX010000006">
    <property type="protein sequence ID" value="KAF7988204.1"/>
    <property type="molecule type" value="Genomic_DNA"/>
</dbReference>
<evidence type="ECO:0000256" key="6">
    <source>
        <dbReference type="ARBA" id="ARBA00023145"/>
    </source>
</evidence>
<evidence type="ECO:0000313" key="11">
    <source>
        <dbReference type="Proteomes" id="UP000639338"/>
    </source>
</evidence>
<gene>
    <name evidence="10" type="ORF">HCN44_007698</name>
</gene>
<feature type="domain" description="Peptidase S1" evidence="9">
    <location>
        <begin position="51"/>
        <end position="276"/>
    </location>
</feature>